<dbReference type="Pfam" id="PF13245">
    <property type="entry name" value="AAA_19"/>
    <property type="match status" value="1"/>
</dbReference>
<dbReference type="Gene3D" id="3.40.50.300">
    <property type="entry name" value="P-loop containing nucleotide triphosphate hydrolases"/>
    <property type="match status" value="2"/>
</dbReference>
<comment type="caution">
    <text evidence="2">The sequence shown here is derived from an EMBL/GenBank/DDBJ whole genome shotgun (WGS) entry which is preliminary data.</text>
</comment>
<dbReference type="Pfam" id="PF13538">
    <property type="entry name" value="UvrD_C_2"/>
    <property type="match status" value="1"/>
</dbReference>
<keyword evidence="3" id="KW-1185">Reference proteome</keyword>
<dbReference type="InterPro" id="IPR000212">
    <property type="entry name" value="DNA_helicase_UvrD/REP"/>
</dbReference>
<proteinExistence type="predicted"/>
<protein>
    <recommendedName>
        <fullName evidence="1">UvrD-like helicase C-terminal domain-containing protein</fullName>
    </recommendedName>
</protein>
<dbReference type="AlphaFoldDB" id="L7KL47"/>
<dbReference type="GO" id="GO:0003678">
    <property type="term" value="F:DNA helicase activity"/>
    <property type="evidence" value="ECO:0007669"/>
    <property type="project" value="InterPro"/>
</dbReference>
<evidence type="ECO:0000313" key="3">
    <source>
        <dbReference type="Proteomes" id="UP000010988"/>
    </source>
</evidence>
<evidence type="ECO:0000313" key="2">
    <source>
        <dbReference type="EMBL" id="GAC49339.1"/>
    </source>
</evidence>
<organism evidence="2 3">
    <name type="scientific">Gordonia aichiensis NBRC 108223</name>
    <dbReference type="NCBI Taxonomy" id="1220583"/>
    <lineage>
        <taxon>Bacteria</taxon>
        <taxon>Bacillati</taxon>
        <taxon>Actinomycetota</taxon>
        <taxon>Actinomycetes</taxon>
        <taxon>Mycobacteriales</taxon>
        <taxon>Gordoniaceae</taxon>
        <taxon>Gordonia</taxon>
    </lineage>
</organism>
<reference evidence="2 3" key="1">
    <citation type="submission" date="2012-12" db="EMBL/GenBank/DDBJ databases">
        <title>Whole genome shotgun sequence of Gordonia aichiensis NBRC 108223.</title>
        <authorList>
            <person name="Isaki-Nakamura S."/>
            <person name="Hosoyama A."/>
            <person name="Tsuchikane K."/>
            <person name="Ando Y."/>
            <person name="Baba S."/>
            <person name="Ohji S."/>
            <person name="Hamada M."/>
            <person name="Tamura T."/>
            <person name="Yamazoe A."/>
            <person name="Yamazaki S."/>
            <person name="Fujita N."/>
        </authorList>
    </citation>
    <scope>NUCLEOTIDE SEQUENCE [LARGE SCALE GENOMIC DNA]</scope>
    <source>
        <strain evidence="2 3">NBRC 108223</strain>
    </source>
</reference>
<dbReference type="Proteomes" id="UP000010988">
    <property type="component" value="Unassembled WGS sequence"/>
</dbReference>
<dbReference type="eggNOG" id="COG0210">
    <property type="taxonomic scope" value="Bacteria"/>
</dbReference>
<dbReference type="OrthoDB" id="3196263at2"/>
<feature type="domain" description="UvrD-like helicase C-terminal" evidence="1">
    <location>
        <begin position="387"/>
        <end position="436"/>
    </location>
</feature>
<name>L7KL47_9ACTN</name>
<dbReference type="InterPro" id="IPR027417">
    <property type="entry name" value="P-loop_NTPase"/>
</dbReference>
<dbReference type="PANTHER" id="PTHR11070">
    <property type="entry name" value="UVRD / RECB / PCRA DNA HELICASE FAMILY MEMBER"/>
    <property type="match status" value="1"/>
</dbReference>
<gene>
    <name evidence="2" type="ORF">GOACH_11_01360</name>
</gene>
<dbReference type="STRING" id="1220583.GOACH_11_01360"/>
<dbReference type="RefSeq" id="WP_005175401.1">
    <property type="nucleotide sequence ID" value="NZ_BANR01000011.1"/>
</dbReference>
<accession>L7KL47</accession>
<dbReference type="GO" id="GO:0003677">
    <property type="term" value="F:DNA binding"/>
    <property type="evidence" value="ECO:0007669"/>
    <property type="project" value="InterPro"/>
</dbReference>
<dbReference type="GO" id="GO:0005524">
    <property type="term" value="F:ATP binding"/>
    <property type="evidence" value="ECO:0007669"/>
    <property type="project" value="InterPro"/>
</dbReference>
<dbReference type="InterPro" id="IPR027785">
    <property type="entry name" value="UvrD-like_helicase_C"/>
</dbReference>
<dbReference type="SUPFAM" id="SSF52540">
    <property type="entry name" value="P-loop containing nucleoside triphosphate hydrolases"/>
    <property type="match status" value="1"/>
</dbReference>
<sequence>MTQSIDPDERTAFELDDSQRAVAEARGDARLLVIAGAGQGKTEVVASRIQYLVEQEELSASTEIMVLSFSRAAVQAVRTRLEGHDIARTDVRTFDSLASYLLSQNGREPIGDFDNRVRQATLLLDDDSDEVEGIEDLQHLVLDEVQDLVGDRAEMILALLRRIPESAGFTALGDPLQGIYDFTLKASRSKTTSDEFAAQLTDVFGAESVTLARNYRAQGQFPIGVVGLGNQLRGQREADAAETVAQFEKTLPHSGVIKNWKFLAEPESGRTAVLCATNGEVLRVSQFLTKQGVDHVVRRQARDFGAARWIAGIFEDFAGPEVDRDSVQSVIEAKLAQRLREEAWYLLKGAEGRSRTMYQLNLPRVRSLIATGSIPLTLTEPDECRVIVSTIHRAKGLEFERAFFVHPNSPMGDENEWPALRQKYVALSRARDEVAVLDIPAGWMWFDKRNGRQRERRKSKQGKKYSAAIEFGTGDVLAGRPLSGDAARVRDMQRALTDASPGEVVTGVVEPVYSTDDVPVFVLRTEAGDELGMTNEWFGRAVADEFGYRFRDGWDGAVIEGLRLVAVETAACDPRLTEDAGLGSSGLWLVPRVFGLVTPRAP</sequence>
<evidence type="ECO:0000259" key="1">
    <source>
        <dbReference type="Pfam" id="PF13538"/>
    </source>
</evidence>
<dbReference type="EMBL" id="BANR01000011">
    <property type="protein sequence ID" value="GAC49339.1"/>
    <property type="molecule type" value="Genomic_DNA"/>
</dbReference>